<sequence>MYTLPFRPLWDDLQSKVKYKNSKSGVEYETSVQQLLEIIFENNTQNINNYLHNSYNSNIILQKYNFINSGFMCQVLLKDGYYSGNILINESRLHPNEINYLSNMSDKDLLDIYIPHDGLTVPFGFDCIKPMDIWLSRHGVIESYNKDVVCSFKTKDYVIDELKKYSDSLRSYLINKKVPDQIR</sequence>
<dbReference type="AlphaFoldDB" id="A0A6C0E675"/>
<evidence type="ECO:0000313" key="1">
    <source>
        <dbReference type="EMBL" id="QHT24677.1"/>
    </source>
</evidence>
<proteinExistence type="predicted"/>
<organism evidence="1">
    <name type="scientific">viral metagenome</name>
    <dbReference type="NCBI Taxonomy" id="1070528"/>
    <lineage>
        <taxon>unclassified sequences</taxon>
        <taxon>metagenomes</taxon>
        <taxon>organismal metagenomes</taxon>
    </lineage>
</organism>
<name>A0A6C0E675_9ZZZZ</name>
<protein>
    <submittedName>
        <fullName evidence="1">Uncharacterized protein</fullName>
    </submittedName>
</protein>
<dbReference type="EMBL" id="MN739747">
    <property type="protein sequence ID" value="QHT24677.1"/>
    <property type="molecule type" value="Genomic_DNA"/>
</dbReference>
<reference evidence="1" key="1">
    <citation type="journal article" date="2020" name="Nature">
        <title>Giant virus diversity and host interactions through global metagenomics.</title>
        <authorList>
            <person name="Schulz F."/>
            <person name="Roux S."/>
            <person name="Paez-Espino D."/>
            <person name="Jungbluth S."/>
            <person name="Walsh D.A."/>
            <person name="Denef V.J."/>
            <person name="McMahon K.D."/>
            <person name="Konstantinidis K.T."/>
            <person name="Eloe-Fadrosh E.A."/>
            <person name="Kyrpides N.C."/>
            <person name="Woyke T."/>
        </authorList>
    </citation>
    <scope>NUCLEOTIDE SEQUENCE</scope>
    <source>
        <strain evidence="1">GVMAG-M-3300023179-150</strain>
    </source>
</reference>
<accession>A0A6C0E675</accession>